<keyword evidence="2" id="KW-1133">Transmembrane helix</keyword>
<feature type="compositionally biased region" description="Gly residues" evidence="1">
    <location>
        <begin position="176"/>
        <end position="185"/>
    </location>
</feature>
<comment type="caution">
    <text evidence="3">The sequence shown here is derived from an EMBL/GenBank/DDBJ whole genome shotgun (WGS) entry which is preliminary data.</text>
</comment>
<dbReference type="AlphaFoldDB" id="A0AAN9I015"/>
<dbReference type="Proteomes" id="UP001372338">
    <property type="component" value="Unassembled WGS sequence"/>
</dbReference>
<gene>
    <name evidence="3" type="ORF">RIF29_26850</name>
</gene>
<evidence type="ECO:0000256" key="2">
    <source>
        <dbReference type="SAM" id="Phobius"/>
    </source>
</evidence>
<keyword evidence="2" id="KW-0812">Transmembrane</keyword>
<evidence type="ECO:0000313" key="3">
    <source>
        <dbReference type="EMBL" id="KAK7260632.1"/>
    </source>
</evidence>
<dbReference type="EMBL" id="JAYWIO010000005">
    <property type="protein sequence ID" value="KAK7260632.1"/>
    <property type="molecule type" value="Genomic_DNA"/>
</dbReference>
<proteinExistence type="predicted"/>
<keyword evidence="2" id="KW-0472">Membrane</keyword>
<reference evidence="3 4" key="1">
    <citation type="submission" date="2024-01" db="EMBL/GenBank/DDBJ databases">
        <title>The genomes of 5 underutilized Papilionoideae crops provide insights into root nodulation and disease resistanc.</title>
        <authorList>
            <person name="Yuan L."/>
        </authorList>
    </citation>
    <scope>NUCLEOTIDE SEQUENCE [LARGE SCALE GENOMIC DNA]</scope>
    <source>
        <strain evidence="3">ZHUSHIDOU_FW_LH</strain>
        <tissue evidence="3">Leaf</tissue>
    </source>
</reference>
<protein>
    <submittedName>
        <fullName evidence="3">Uncharacterized protein</fullName>
    </submittedName>
</protein>
<evidence type="ECO:0000256" key="1">
    <source>
        <dbReference type="SAM" id="MobiDB-lite"/>
    </source>
</evidence>
<accession>A0AAN9I015</accession>
<name>A0AAN9I015_CROPI</name>
<feature type="region of interest" description="Disordered" evidence="1">
    <location>
        <begin position="171"/>
        <end position="196"/>
    </location>
</feature>
<organism evidence="3 4">
    <name type="scientific">Crotalaria pallida</name>
    <name type="common">Smooth rattlebox</name>
    <name type="synonym">Crotalaria striata</name>
    <dbReference type="NCBI Taxonomy" id="3830"/>
    <lineage>
        <taxon>Eukaryota</taxon>
        <taxon>Viridiplantae</taxon>
        <taxon>Streptophyta</taxon>
        <taxon>Embryophyta</taxon>
        <taxon>Tracheophyta</taxon>
        <taxon>Spermatophyta</taxon>
        <taxon>Magnoliopsida</taxon>
        <taxon>eudicotyledons</taxon>
        <taxon>Gunneridae</taxon>
        <taxon>Pentapetalae</taxon>
        <taxon>rosids</taxon>
        <taxon>fabids</taxon>
        <taxon>Fabales</taxon>
        <taxon>Fabaceae</taxon>
        <taxon>Papilionoideae</taxon>
        <taxon>50 kb inversion clade</taxon>
        <taxon>genistoids sensu lato</taxon>
        <taxon>core genistoids</taxon>
        <taxon>Crotalarieae</taxon>
        <taxon>Crotalaria</taxon>
    </lineage>
</organism>
<keyword evidence="4" id="KW-1185">Reference proteome</keyword>
<feature type="transmembrane region" description="Helical" evidence="2">
    <location>
        <begin position="202"/>
        <end position="222"/>
    </location>
</feature>
<evidence type="ECO:0000313" key="4">
    <source>
        <dbReference type="Proteomes" id="UP001372338"/>
    </source>
</evidence>
<sequence>MQKLVLAFNMFNFNPPVASIYKAIFLQTIDLKEFSNFAWNILRRPADVQNELKELWRPRRPTLLCRDIWSGEAEIAEKHVIVIHNKRGHKLMHHIDDLDICFGTEAVLGDNMEVAVADEDKVIGGVRVEPAGEVESGFDEEELVVEVPDTEGERGNIERCGRGGRRRTTCRRGCRRSGGGSGGGGEEGRRRGMRRRRGEAEVPMLFAASASASSAFFFELLLHRRWRRRRRDTYF</sequence>